<dbReference type="eggNOG" id="ENOG502SBHC">
    <property type="taxonomic scope" value="Eukaryota"/>
</dbReference>
<keyword evidence="1" id="KW-0479">Metal-binding</keyword>
<evidence type="ECO:0000256" key="5">
    <source>
        <dbReference type="SAM" id="MobiDB-lite"/>
    </source>
</evidence>
<evidence type="ECO:0000256" key="3">
    <source>
        <dbReference type="ARBA" id="ARBA00022833"/>
    </source>
</evidence>
<dbReference type="KEGG" id="dpp:DICPUDRAFT_154698"/>
<dbReference type="AlphaFoldDB" id="F0ZS12"/>
<evidence type="ECO:0000256" key="2">
    <source>
        <dbReference type="ARBA" id="ARBA00022771"/>
    </source>
</evidence>
<protein>
    <recommendedName>
        <fullName evidence="6">MYND-type domain-containing protein</fullName>
    </recommendedName>
</protein>
<keyword evidence="2 4" id="KW-0863">Zinc-finger</keyword>
<accession>F0ZS12</accession>
<dbReference type="InParanoid" id="F0ZS12"/>
<dbReference type="SUPFAM" id="SSF144232">
    <property type="entry name" value="HIT/MYND zinc finger-like"/>
    <property type="match status" value="1"/>
</dbReference>
<dbReference type="OrthoDB" id="432970at2759"/>
<dbReference type="Gene3D" id="6.10.140.2220">
    <property type="match status" value="1"/>
</dbReference>
<keyword evidence="8" id="KW-1185">Reference proteome</keyword>
<dbReference type="Proteomes" id="UP000001064">
    <property type="component" value="Unassembled WGS sequence"/>
</dbReference>
<feature type="compositionally biased region" description="Acidic residues" evidence="5">
    <location>
        <begin position="206"/>
        <end position="229"/>
    </location>
</feature>
<evidence type="ECO:0000256" key="1">
    <source>
        <dbReference type="ARBA" id="ARBA00022723"/>
    </source>
</evidence>
<dbReference type="VEuPathDB" id="AmoebaDB:DICPUDRAFT_154698"/>
<evidence type="ECO:0000256" key="4">
    <source>
        <dbReference type="PROSITE-ProRule" id="PRU00134"/>
    </source>
</evidence>
<feature type="compositionally biased region" description="Polar residues" evidence="5">
    <location>
        <begin position="188"/>
        <end position="197"/>
    </location>
</feature>
<keyword evidence="3" id="KW-0862">Zinc</keyword>
<dbReference type="GO" id="GO:0008270">
    <property type="term" value="F:zinc ion binding"/>
    <property type="evidence" value="ECO:0007669"/>
    <property type="project" value="UniProtKB-KW"/>
</dbReference>
<evidence type="ECO:0000313" key="8">
    <source>
        <dbReference type="Proteomes" id="UP000001064"/>
    </source>
</evidence>
<evidence type="ECO:0000259" key="6">
    <source>
        <dbReference type="PROSITE" id="PS50865"/>
    </source>
</evidence>
<sequence length="229" mass="26114">MASVYTTKRGKTKKAKLGIRKDANNNAANKLNSKLKTESKKVTTEPKELFKSQQELLLKQNGELFNPTLALAAKCSNNKCKSGKIDNTKTKLLLCSACGTASYCSRDCQVEHWSNGHKEKCIKIRQKKEEEAKKNFDFLNSQIDALSKVEIKEKKVLDFSTFVKDEQPDIINIGKKSEEETSEETATDNKTNGNSVNWELFKNDDIPEIEEEYDEEEEEEDDEDEEDEE</sequence>
<dbReference type="FunCoup" id="F0ZS12">
    <property type="interactions" value="398"/>
</dbReference>
<dbReference type="OMA" id="KEWIWHH"/>
<dbReference type="EMBL" id="GL871150">
    <property type="protein sequence ID" value="EGC33255.1"/>
    <property type="molecule type" value="Genomic_DNA"/>
</dbReference>
<dbReference type="InterPro" id="IPR002893">
    <property type="entry name" value="Znf_MYND"/>
</dbReference>
<dbReference type="RefSeq" id="XP_003290202.1">
    <property type="nucleotide sequence ID" value="XM_003290154.1"/>
</dbReference>
<gene>
    <name evidence="7" type="ORF">DICPUDRAFT_154698</name>
</gene>
<dbReference type="PROSITE" id="PS50865">
    <property type="entry name" value="ZF_MYND_2"/>
    <property type="match status" value="1"/>
</dbReference>
<dbReference type="Pfam" id="PF01753">
    <property type="entry name" value="zf-MYND"/>
    <property type="match status" value="1"/>
</dbReference>
<reference evidence="8" key="1">
    <citation type="journal article" date="2011" name="Genome Biol.">
        <title>Comparative genomics of the social amoebae Dictyostelium discoideum and Dictyostelium purpureum.</title>
        <authorList>
            <consortium name="US DOE Joint Genome Institute (JGI-PGF)"/>
            <person name="Sucgang R."/>
            <person name="Kuo A."/>
            <person name="Tian X."/>
            <person name="Salerno W."/>
            <person name="Parikh A."/>
            <person name="Feasley C.L."/>
            <person name="Dalin E."/>
            <person name="Tu H."/>
            <person name="Huang E."/>
            <person name="Barry K."/>
            <person name="Lindquist E."/>
            <person name="Shapiro H."/>
            <person name="Bruce D."/>
            <person name="Schmutz J."/>
            <person name="Salamov A."/>
            <person name="Fey P."/>
            <person name="Gaudet P."/>
            <person name="Anjard C."/>
            <person name="Babu M.M."/>
            <person name="Basu S."/>
            <person name="Bushmanova Y."/>
            <person name="van der Wel H."/>
            <person name="Katoh-Kurasawa M."/>
            <person name="Dinh C."/>
            <person name="Coutinho P.M."/>
            <person name="Saito T."/>
            <person name="Elias M."/>
            <person name="Schaap P."/>
            <person name="Kay R.R."/>
            <person name="Henrissat B."/>
            <person name="Eichinger L."/>
            <person name="Rivero F."/>
            <person name="Putnam N.H."/>
            <person name="West C.M."/>
            <person name="Loomis W.F."/>
            <person name="Chisholm R.L."/>
            <person name="Shaulsky G."/>
            <person name="Strassmann J.E."/>
            <person name="Queller D.C."/>
            <person name="Kuspa A."/>
            <person name="Grigoriev I.V."/>
        </authorList>
    </citation>
    <scope>NUCLEOTIDE SEQUENCE [LARGE SCALE GENOMIC DNA]</scope>
    <source>
        <strain evidence="8">QSDP1</strain>
    </source>
</reference>
<proteinExistence type="predicted"/>
<feature type="domain" description="MYND-type" evidence="6">
    <location>
        <begin position="77"/>
        <end position="121"/>
    </location>
</feature>
<dbReference type="GeneID" id="10504573"/>
<organism evidence="7 8">
    <name type="scientific">Dictyostelium purpureum</name>
    <name type="common">Slime mold</name>
    <dbReference type="NCBI Taxonomy" id="5786"/>
    <lineage>
        <taxon>Eukaryota</taxon>
        <taxon>Amoebozoa</taxon>
        <taxon>Evosea</taxon>
        <taxon>Eumycetozoa</taxon>
        <taxon>Dictyostelia</taxon>
        <taxon>Dictyosteliales</taxon>
        <taxon>Dictyosteliaceae</taxon>
        <taxon>Dictyostelium</taxon>
    </lineage>
</organism>
<dbReference type="STRING" id="5786.F0ZS12"/>
<name>F0ZS12_DICPU</name>
<feature type="region of interest" description="Disordered" evidence="5">
    <location>
        <begin position="173"/>
        <end position="229"/>
    </location>
</feature>
<evidence type="ECO:0000313" key="7">
    <source>
        <dbReference type="EMBL" id="EGC33255.1"/>
    </source>
</evidence>